<organism evidence="2 3">
    <name type="scientific">Thermomonospora echinospora</name>
    <dbReference type="NCBI Taxonomy" id="1992"/>
    <lineage>
        <taxon>Bacteria</taxon>
        <taxon>Bacillati</taxon>
        <taxon>Actinomycetota</taxon>
        <taxon>Actinomycetes</taxon>
        <taxon>Streptosporangiales</taxon>
        <taxon>Thermomonosporaceae</taxon>
        <taxon>Thermomonospora</taxon>
    </lineage>
</organism>
<dbReference type="RefSeq" id="WP_235017592.1">
    <property type="nucleotide sequence ID" value="NZ_FNVO01000001.1"/>
</dbReference>
<name>A0A1H5TEI5_9ACTN</name>
<dbReference type="Proteomes" id="UP000236723">
    <property type="component" value="Unassembled WGS sequence"/>
</dbReference>
<protein>
    <submittedName>
        <fullName evidence="2">Sortase family protein</fullName>
    </submittedName>
</protein>
<dbReference type="InterPro" id="IPR042001">
    <property type="entry name" value="Sortase_F"/>
</dbReference>
<dbReference type="SUPFAM" id="SSF63817">
    <property type="entry name" value="Sortase"/>
    <property type="match status" value="1"/>
</dbReference>
<evidence type="ECO:0000313" key="2">
    <source>
        <dbReference type="EMBL" id="SEF61226.1"/>
    </source>
</evidence>
<reference evidence="3" key="1">
    <citation type="submission" date="2016-10" db="EMBL/GenBank/DDBJ databases">
        <authorList>
            <person name="Varghese N."/>
            <person name="Submissions S."/>
        </authorList>
    </citation>
    <scope>NUCLEOTIDE SEQUENCE [LARGE SCALE GENOMIC DNA]</scope>
    <source>
        <strain evidence="3">DSM 43163</strain>
    </source>
</reference>
<dbReference type="NCBIfam" id="NF033748">
    <property type="entry name" value="class_F_sortase"/>
    <property type="match status" value="1"/>
</dbReference>
<dbReference type="InterPro" id="IPR005754">
    <property type="entry name" value="Sortase"/>
</dbReference>
<keyword evidence="3" id="KW-1185">Reference proteome</keyword>
<sequence length="208" mass="22832">MARPKNAEYLAAVVLAVTAAVAWGHGSPEDQRTGQVHDGPRALWHIPDGEAMPASAPVRLEIPRLGVRAPVLPVGRNRDGTVEVPPLHRPRHVGWYRHGPAPGSRGAAVLLGHYDDLRGPAVFYRLGEVRPGDVVRVVRRDRSVAVFAVDATEQVPKEGFPGRRVYGPVRYAGLRLVTCGGTFDHARRSYSDNVVVYAHLTGRERIRR</sequence>
<gene>
    <name evidence="2" type="ORF">SAMN04489712_101588</name>
</gene>
<proteinExistence type="predicted"/>
<accession>A0A1H5TEI5</accession>
<dbReference type="EMBL" id="FNVO01000001">
    <property type="protein sequence ID" value="SEF61226.1"/>
    <property type="molecule type" value="Genomic_DNA"/>
</dbReference>
<evidence type="ECO:0000313" key="3">
    <source>
        <dbReference type="Proteomes" id="UP000236723"/>
    </source>
</evidence>
<dbReference type="Gene3D" id="2.40.260.10">
    <property type="entry name" value="Sortase"/>
    <property type="match status" value="1"/>
</dbReference>
<dbReference type="AlphaFoldDB" id="A0A1H5TEI5"/>
<evidence type="ECO:0000256" key="1">
    <source>
        <dbReference type="ARBA" id="ARBA00022801"/>
    </source>
</evidence>
<dbReference type="InterPro" id="IPR023365">
    <property type="entry name" value="Sortase_dom-sf"/>
</dbReference>
<dbReference type="Pfam" id="PF04203">
    <property type="entry name" value="Sortase"/>
    <property type="match status" value="1"/>
</dbReference>
<keyword evidence="1" id="KW-0378">Hydrolase</keyword>
<dbReference type="GO" id="GO:0016787">
    <property type="term" value="F:hydrolase activity"/>
    <property type="evidence" value="ECO:0007669"/>
    <property type="project" value="UniProtKB-KW"/>
</dbReference>
<dbReference type="CDD" id="cd05829">
    <property type="entry name" value="Sortase_F"/>
    <property type="match status" value="1"/>
</dbReference>